<dbReference type="GO" id="GO:0046912">
    <property type="term" value="F:acyltransferase activity, acyl groups converted into alkyl on transfer"/>
    <property type="evidence" value="ECO:0007669"/>
    <property type="project" value="InterPro"/>
</dbReference>
<dbReference type="EMBL" id="JAPDMQ010000799">
    <property type="protein sequence ID" value="KAK0520413.1"/>
    <property type="molecule type" value="Genomic_DNA"/>
</dbReference>
<dbReference type="SUPFAM" id="SSF48256">
    <property type="entry name" value="Citrate synthase"/>
    <property type="match status" value="1"/>
</dbReference>
<evidence type="ECO:0000256" key="2">
    <source>
        <dbReference type="ARBA" id="ARBA00010566"/>
    </source>
</evidence>
<evidence type="ECO:0000256" key="1">
    <source>
        <dbReference type="ARBA" id="ARBA00005007"/>
    </source>
</evidence>
<keyword evidence="7" id="KW-1185">Reference proteome</keyword>
<dbReference type="InterPro" id="IPR019810">
    <property type="entry name" value="Citrate_synthase_AS"/>
</dbReference>
<dbReference type="InterPro" id="IPR016142">
    <property type="entry name" value="Citrate_synth-like_lrg_a-sub"/>
</dbReference>
<name>A0AAN6G6P3_9BASI</name>
<dbReference type="GO" id="GO:0032787">
    <property type="term" value="P:monocarboxylic acid metabolic process"/>
    <property type="evidence" value="ECO:0007669"/>
    <property type="project" value="UniProtKB-ARBA"/>
</dbReference>
<organism evidence="6 7">
    <name type="scientific">Tilletia horrida</name>
    <dbReference type="NCBI Taxonomy" id="155126"/>
    <lineage>
        <taxon>Eukaryota</taxon>
        <taxon>Fungi</taxon>
        <taxon>Dikarya</taxon>
        <taxon>Basidiomycota</taxon>
        <taxon>Ustilaginomycotina</taxon>
        <taxon>Exobasidiomycetes</taxon>
        <taxon>Tilletiales</taxon>
        <taxon>Tilletiaceae</taxon>
        <taxon>Tilletia</taxon>
    </lineage>
</organism>
<dbReference type="InterPro" id="IPR002020">
    <property type="entry name" value="Citrate_synthase"/>
</dbReference>
<dbReference type="Proteomes" id="UP001176521">
    <property type="component" value="Unassembled WGS sequence"/>
</dbReference>
<keyword evidence="3" id="KW-0816">Tricarboxylic acid cycle</keyword>
<evidence type="ECO:0000313" key="7">
    <source>
        <dbReference type="Proteomes" id="UP001176521"/>
    </source>
</evidence>
<evidence type="ECO:0000256" key="5">
    <source>
        <dbReference type="RuleBase" id="RU000441"/>
    </source>
</evidence>
<protein>
    <recommendedName>
        <fullName evidence="5">Citrate synthase</fullName>
    </recommendedName>
</protein>
<dbReference type="PRINTS" id="PR00143">
    <property type="entry name" value="CITRTSNTHASE"/>
</dbReference>
<keyword evidence="4 5" id="KW-0808">Transferase</keyword>
<dbReference type="Gene3D" id="1.10.580.10">
    <property type="entry name" value="Citrate Synthase, domain 1"/>
    <property type="match status" value="1"/>
</dbReference>
<dbReference type="Pfam" id="PF00285">
    <property type="entry name" value="Citrate_synt"/>
    <property type="match status" value="1"/>
</dbReference>
<dbReference type="FunFam" id="1.10.580.10:FF:000005">
    <property type="entry name" value="Citrate synthase"/>
    <property type="match status" value="1"/>
</dbReference>
<gene>
    <name evidence="6" type="ORF">OC842_007106</name>
</gene>
<proteinExistence type="inferred from homology"/>
<evidence type="ECO:0000313" key="6">
    <source>
        <dbReference type="EMBL" id="KAK0520413.1"/>
    </source>
</evidence>
<dbReference type="GO" id="GO:0006099">
    <property type="term" value="P:tricarboxylic acid cycle"/>
    <property type="evidence" value="ECO:0007669"/>
    <property type="project" value="UniProtKB-KW"/>
</dbReference>
<dbReference type="PANTHER" id="PTHR42871:SF1">
    <property type="entry name" value="CITRATE SYNTHASE"/>
    <property type="match status" value="1"/>
</dbReference>
<dbReference type="InterPro" id="IPR036969">
    <property type="entry name" value="Citrate_synthase_sf"/>
</dbReference>
<dbReference type="Gene3D" id="1.10.230.10">
    <property type="entry name" value="Cytochrome P450-Terp, domain 2"/>
    <property type="match status" value="1"/>
</dbReference>
<dbReference type="InterPro" id="IPR016143">
    <property type="entry name" value="Citrate_synth-like_sm_a-sub"/>
</dbReference>
<accession>A0AAN6G6P3</accession>
<comment type="caution">
    <text evidence="6">The sequence shown here is derived from an EMBL/GenBank/DDBJ whole genome shotgun (WGS) entry which is preliminary data.</text>
</comment>
<dbReference type="PANTHER" id="PTHR42871">
    <property type="entry name" value="CITRATE SYNTHASE"/>
    <property type="match status" value="1"/>
</dbReference>
<evidence type="ECO:0000256" key="3">
    <source>
        <dbReference type="ARBA" id="ARBA00022532"/>
    </source>
</evidence>
<reference evidence="6" key="1">
    <citation type="journal article" date="2023" name="PhytoFront">
        <title>Draft Genome Resources of Seven Strains of Tilletia horrida, Causal Agent of Kernel Smut of Rice.</title>
        <authorList>
            <person name="Khanal S."/>
            <person name="Antony Babu S."/>
            <person name="Zhou X.G."/>
        </authorList>
    </citation>
    <scope>NUCLEOTIDE SEQUENCE</scope>
    <source>
        <strain evidence="6">TX3</strain>
    </source>
</reference>
<evidence type="ECO:0000256" key="4">
    <source>
        <dbReference type="ARBA" id="ARBA00022679"/>
    </source>
</evidence>
<dbReference type="AlphaFoldDB" id="A0AAN6G6P3"/>
<sequence length="504" mass="56229">MSRDAPPQQSLTVRDNRTGKTITVPITNNSIPATAFKELKASRFACFDNVDREEDETASGLRVFDPSFANTAVVQSRITFIDGNNGILRYRGIPIEQLAAQSSFLESAYLLIYGELPTASRLATWERECLSHTYVHRDVEDLFSAFRYDAHPVAQLATGFAALGAYAPEANPSLQGQTLYSRAASGDLNSLRILDKQIVRIIGKATTLGALAYRIRSGRPFNRPPQGLSYTGSFLYLLDHLSEREYRPSPVLEKALDILFLLHADHELNASTATVLQSGSTLVDPYSAVAAGVTALYGPLHGGACEAVVRMLEEIGSPDKVPQFIAEVKAKKRMLSGFGHRIYKRQDPRATIIRQVADEVFKVIGRSPLLDTALALKEAAENDDYFKSRSLYPNVDFFSGLIYREMGFPLDFFPVLFVLPRVVGWLAHWRQMMLDPKSKIWRPRQVYVGSGLRDYVPVEQRSEPREGVPLFSAPTDLSHGKDTSRRLLATYKDEKGRVHNKSKL</sequence>
<dbReference type="FunFam" id="1.10.230.10:FF:000002">
    <property type="entry name" value="Citrate synthase"/>
    <property type="match status" value="1"/>
</dbReference>
<comment type="pathway">
    <text evidence="1">Carbohydrate metabolism.</text>
</comment>
<comment type="similarity">
    <text evidence="2 5">Belongs to the citrate synthase family.</text>
</comment>
<dbReference type="PROSITE" id="PS00480">
    <property type="entry name" value="CITRATE_SYNTHASE"/>
    <property type="match status" value="1"/>
</dbReference>